<dbReference type="InterPro" id="IPR029070">
    <property type="entry name" value="Chitinase_insertion_sf"/>
</dbReference>
<keyword evidence="7" id="KW-1133">Transmembrane helix</keyword>
<evidence type="ECO:0000313" key="9">
    <source>
        <dbReference type="EMBL" id="KAG5564163.1"/>
    </source>
</evidence>
<dbReference type="Pfam" id="PF00704">
    <property type="entry name" value="Glyco_hydro_18"/>
    <property type="match status" value="2"/>
</dbReference>
<reference evidence="9" key="1">
    <citation type="submission" date="2020-08" db="EMBL/GenBank/DDBJ databases">
        <title>Plant Genome Project.</title>
        <authorList>
            <person name="Zhang R.-G."/>
        </authorList>
    </citation>
    <scope>NUCLEOTIDE SEQUENCE</scope>
    <source>
        <strain evidence="9">WSP0</strain>
        <tissue evidence="9">Leaf</tissue>
    </source>
</reference>
<keyword evidence="10" id="KW-1185">Reference proteome</keyword>
<dbReference type="EMBL" id="JACTNZ010000001">
    <property type="protein sequence ID" value="KAG5564163.1"/>
    <property type="molecule type" value="Genomic_DNA"/>
</dbReference>
<dbReference type="CDD" id="cd02879">
    <property type="entry name" value="GH18_plant_chitinase_class_V"/>
    <property type="match status" value="1"/>
</dbReference>
<evidence type="ECO:0000256" key="4">
    <source>
        <dbReference type="ARBA" id="ARBA00023180"/>
    </source>
</evidence>
<dbReference type="PROSITE" id="PS51910">
    <property type="entry name" value="GH18_2"/>
    <property type="match status" value="2"/>
</dbReference>
<dbReference type="AlphaFoldDB" id="A0AAV6LGB6"/>
<dbReference type="GO" id="GO:0004568">
    <property type="term" value="F:chitinase activity"/>
    <property type="evidence" value="ECO:0007669"/>
    <property type="project" value="TreeGrafter"/>
</dbReference>
<evidence type="ECO:0000259" key="8">
    <source>
        <dbReference type="PROSITE" id="PS51910"/>
    </source>
</evidence>
<dbReference type="GO" id="GO:0005576">
    <property type="term" value="C:extracellular region"/>
    <property type="evidence" value="ECO:0007669"/>
    <property type="project" value="TreeGrafter"/>
</dbReference>
<sequence>MAGLKDYYHLYVIFLLSITANCGMAWRPSSSQAVKGAYWPSPAASVFPPSAIDTRLFTHLYYAFLVPSNVTFRFEVSSSKAPVLLNFTSTISKKNPPAKTLFSVGGGGIDPTIFSRMASSASSRKSFIDSSIEVARKYGFDGVDLDWEFPQDAKDMENLGYLLEEWRATVQKDAKVTGRSPLLLTAAMYFSVEFFLGLVMFPVASISKNLDFVNAMCYDYHGSWDTTATGAHAALFDPKSIISTSYGLQSWINAGLPRSKLVMGLPLYGRTWKLKDPKVNGIGAPAVSLGPSPGNDGTMTYSQVETFNRENNATAVFDMETVSTYSYAGTSWIGYDDVRSTTVKIGYAQALKLRGYFFWAVNGDQEWKISRQGSRLEGFTSAVRPAKAILSVGGGHANSERFSDMVSNESSRKIFIDSSIEVARANGFDGVDLDWEYPQDHDVENLGSLLHEWRATVRRDAMVTGRTPLLLTAAVPFSANSKGSFPVDSMKQNLDWINSMCYDYCGSWDVSITGAHAALYDPKKISKYTTDKGFKSWIRAGIPPSKLVMGLPLYGRTWTLKDPTLKGIGAAATGIGPGVDGTMTYAEIVSFNRQHNVTEIYDQDTVSAYSCAGTAWIGYDNVRSTTTKIQYAQLLGLRGFKLVELSFISLLV</sequence>
<evidence type="ECO:0000256" key="5">
    <source>
        <dbReference type="ARBA" id="ARBA00023295"/>
    </source>
</evidence>
<dbReference type="PROSITE" id="PS01095">
    <property type="entry name" value="GH18_1"/>
    <property type="match status" value="2"/>
</dbReference>
<dbReference type="PANTHER" id="PTHR11177:SF396">
    <property type="entry name" value="NOD FACTOR HYDROLASE PROTEIN 1"/>
    <property type="match status" value="1"/>
</dbReference>
<evidence type="ECO:0000256" key="2">
    <source>
        <dbReference type="ARBA" id="ARBA00022729"/>
    </source>
</evidence>
<organism evidence="9 10">
    <name type="scientific">Rhododendron griersonianum</name>
    <dbReference type="NCBI Taxonomy" id="479676"/>
    <lineage>
        <taxon>Eukaryota</taxon>
        <taxon>Viridiplantae</taxon>
        <taxon>Streptophyta</taxon>
        <taxon>Embryophyta</taxon>
        <taxon>Tracheophyta</taxon>
        <taxon>Spermatophyta</taxon>
        <taxon>Magnoliopsida</taxon>
        <taxon>eudicotyledons</taxon>
        <taxon>Gunneridae</taxon>
        <taxon>Pentapetalae</taxon>
        <taxon>asterids</taxon>
        <taxon>Ericales</taxon>
        <taxon>Ericaceae</taxon>
        <taxon>Ericoideae</taxon>
        <taxon>Rhodoreae</taxon>
        <taxon>Rhododendron</taxon>
    </lineage>
</organism>
<evidence type="ECO:0000256" key="3">
    <source>
        <dbReference type="ARBA" id="ARBA00022801"/>
    </source>
</evidence>
<feature type="domain" description="GH18" evidence="8">
    <location>
        <begin position="33"/>
        <end position="380"/>
    </location>
</feature>
<dbReference type="InterPro" id="IPR001579">
    <property type="entry name" value="Glyco_hydro_18_chit_AS"/>
</dbReference>
<feature type="transmembrane region" description="Helical" evidence="7">
    <location>
        <begin position="6"/>
        <end position="26"/>
    </location>
</feature>
<dbReference type="FunFam" id="3.10.50.10:FF:000003">
    <property type="entry name" value="Class V chitinase CHIT5b"/>
    <property type="match status" value="2"/>
</dbReference>
<evidence type="ECO:0000313" key="10">
    <source>
        <dbReference type="Proteomes" id="UP000823749"/>
    </source>
</evidence>
<feature type="transmembrane region" description="Helical" evidence="7">
    <location>
        <begin position="182"/>
        <end position="204"/>
    </location>
</feature>
<protein>
    <recommendedName>
        <fullName evidence="8">GH18 domain-containing protein</fullName>
    </recommendedName>
</protein>
<evidence type="ECO:0000256" key="6">
    <source>
        <dbReference type="RuleBase" id="RU000489"/>
    </source>
</evidence>
<keyword evidence="7" id="KW-0812">Transmembrane</keyword>
<dbReference type="Gene3D" id="3.20.20.80">
    <property type="entry name" value="Glycosidases"/>
    <property type="match status" value="2"/>
</dbReference>
<dbReference type="SUPFAM" id="SSF54556">
    <property type="entry name" value="Chitinase insertion domain"/>
    <property type="match status" value="2"/>
</dbReference>
<dbReference type="SUPFAM" id="SSF51445">
    <property type="entry name" value="(Trans)glycosidases"/>
    <property type="match status" value="2"/>
</dbReference>
<dbReference type="GO" id="GO:0008061">
    <property type="term" value="F:chitin binding"/>
    <property type="evidence" value="ECO:0007669"/>
    <property type="project" value="InterPro"/>
</dbReference>
<dbReference type="Gene3D" id="3.10.50.10">
    <property type="match status" value="2"/>
</dbReference>
<dbReference type="InterPro" id="IPR011583">
    <property type="entry name" value="Chitinase_II/V-like_cat"/>
</dbReference>
<name>A0AAV6LGB6_9ERIC</name>
<evidence type="ECO:0000256" key="7">
    <source>
        <dbReference type="SAM" id="Phobius"/>
    </source>
</evidence>
<comment type="similarity">
    <text evidence="1">Belongs to the glycosyl hydrolase 18 family. Chitinase class V subfamily.</text>
</comment>
<keyword evidence="3 6" id="KW-0378">Hydrolase</keyword>
<dbReference type="GO" id="GO:0006032">
    <property type="term" value="P:chitin catabolic process"/>
    <property type="evidence" value="ECO:0007669"/>
    <property type="project" value="TreeGrafter"/>
</dbReference>
<accession>A0AAV6LGB6</accession>
<evidence type="ECO:0000256" key="1">
    <source>
        <dbReference type="ARBA" id="ARBA00008682"/>
    </source>
</evidence>
<dbReference type="InterPro" id="IPR001223">
    <property type="entry name" value="Glyco_hydro18_cat"/>
</dbReference>
<keyword evidence="7" id="KW-0472">Membrane</keyword>
<dbReference type="Proteomes" id="UP000823749">
    <property type="component" value="Chromosome 1"/>
</dbReference>
<keyword evidence="2" id="KW-0732">Signal</keyword>
<dbReference type="PANTHER" id="PTHR11177">
    <property type="entry name" value="CHITINASE"/>
    <property type="match status" value="1"/>
</dbReference>
<proteinExistence type="inferred from homology"/>
<dbReference type="SMART" id="SM00636">
    <property type="entry name" value="Glyco_18"/>
    <property type="match status" value="2"/>
</dbReference>
<keyword evidence="5 6" id="KW-0326">Glycosidase</keyword>
<gene>
    <name evidence="9" type="ORF">RHGRI_000377</name>
</gene>
<dbReference type="InterPro" id="IPR050314">
    <property type="entry name" value="Glycosyl_Hydrlase_18"/>
</dbReference>
<dbReference type="GO" id="GO:0005975">
    <property type="term" value="P:carbohydrate metabolic process"/>
    <property type="evidence" value="ECO:0007669"/>
    <property type="project" value="InterPro"/>
</dbReference>
<dbReference type="InterPro" id="IPR017853">
    <property type="entry name" value="GH"/>
</dbReference>
<feature type="domain" description="GH18" evidence="8">
    <location>
        <begin position="387"/>
        <end position="652"/>
    </location>
</feature>
<keyword evidence="4" id="KW-0325">Glycoprotein</keyword>
<comment type="caution">
    <text evidence="9">The sequence shown here is derived from an EMBL/GenBank/DDBJ whole genome shotgun (WGS) entry which is preliminary data.</text>
</comment>